<dbReference type="GeneID" id="24563400"/>
<reference evidence="5" key="1">
    <citation type="submission" date="2014-06" db="EMBL/GenBank/DDBJ databases">
        <authorList>
            <person name="Aslett M."/>
            <person name="De Silva N."/>
        </authorList>
    </citation>
    <scope>NUCLEOTIDE SEQUENCE [LARGE SCALE GENOMIC DNA]</scope>
    <source>
        <strain evidence="5">Bond</strain>
    </source>
</reference>
<dbReference type="KEGG" id="bbig:BBBOND_0200160"/>
<feature type="compositionally biased region" description="Low complexity" evidence="2">
    <location>
        <begin position="603"/>
        <end position="613"/>
    </location>
</feature>
<evidence type="ECO:0000256" key="2">
    <source>
        <dbReference type="SAM" id="MobiDB-lite"/>
    </source>
</evidence>
<feature type="compositionally biased region" description="Gly residues" evidence="2">
    <location>
        <begin position="614"/>
        <end position="623"/>
    </location>
</feature>
<evidence type="ECO:0000256" key="3">
    <source>
        <dbReference type="SAM" id="Phobius"/>
    </source>
</evidence>
<keyword evidence="3" id="KW-0812">Transmembrane</keyword>
<feature type="region of interest" description="Disordered" evidence="2">
    <location>
        <begin position="510"/>
        <end position="645"/>
    </location>
</feature>
<feature type="region of interest" description="Disordered" evidence="2">
    <location>
        <begin position="401"/>
        <end position="496"/>
    </location>
</feature>
<dbReference type="Proteomes" id="UP000033188">
    <property type="component" value="Chromosome 2"/>
</dbReference>
<dbReference type="STRING" id="5866.A0A061D7J7"/>
<sequence>MENIRLRTLKDCLQFFEWLKRDEGMKSSVASELASRYGNYYNHVSLTGTLPVPFSEFLTNVSKFYHKLAKSPTAGKYTGKSSQEITSALFECMPKFLAALYYLLYNVDYKYAAVGGSYWEDLYPGWDAERRGWWGNYPESGGALQQYLRLSISFQLELIPGGFSYGELTYGYDFSAKFAYPRGKNMVGDLERILNKTTHNYFRDVFATSVLVDAGANKVNTANSLALVNLFCEIVAAAEKRNQGGEELKQTLNDHFKPKCINWTELSSHCSMIKMECKKIFRNDGFSYTGQSPVLEALNTREFGKRTAKWLAENLENVRQNVIKINKSFPVDDTTKKPKLAEFVTNHVFPYGFIFGDTSYGTLGKAYKTLTHHWRTVLEMLGKDDDGLDKLRKLLEGEGCEAAKTSRPVAAAKPAPAKPAPEPQPSDGQDAGRQQNNVLHVILSGNGGGGGSSGGTGAGVNLQRTNNHAQSTQQTGPTGVRGPIGPPRPEVTSIPNPEAVNLAVTRAKSAVNGGGHDQGKKSEGAQNQGKKAEGGQGQAGGQIETNSPSSQVAQAAQTQTSSDSRAGSEPPGSPGPSGDQGRGAQAATSGAAQQNVHEAQPVSGDSSMASAGLSAGGAGGGGMEPTIPQTQPPSERNPCSKDRSRMMFGGRTICVPKSETTTSTFHPFHKAISKAWDASKAHYFPPSSPTYSNAQDIQGLRTQDINTPLVHTHQPIANLPSGRQITPQGARWSGKGNNPATHPDYDISRGSYSFYSPDGYAISDLSDATLGGVTMPDTSFEEEEKDRQKRLQAHDERQLFKEKANRQAYVNMQANDLIKSIEEVKKSKDKLMQETINQLLLAEQQKLITTGFDGQPVVDVGYVDGEEIKDDSPHKHEHESKLQFEAYDQATNIQRDRQKQWEQYYQEQNEKINNSEEKHQQEVKRTLDAIKYFKEVEYRRQREAAEAVTGVPLFSKTASNLLESPNYSTISTLPMVTGARIPKSNQLLPIPNGGFDTAMPPHPTIHLEIEKPHDSRIIYGIKEFDNSQTPTNSIEPALPDDTIPNMDPESDTDYSNNIGVFKNYGFTVDPNPNMCNNPWNYADDSATSPTLPPPPDSDHLPPPTNVKAMLFWLVGFNTYGLTAKTERHMEGILKEINSDTLYPKYALAITGDLPTLPASNIADTLTEACLYSAHVLNGIMRMKSNDVLSPIDFKSVYSQLRYSTDPAGLLCQLRDYVYACHHQLAFLKAQCKQGKSHGGWQDCNYGSDVSPTKSPLQSFLTDDWDSTFKTHLFDPSNLCHKSRIRMGFKAKDLPEKLQLGSVISSILTPSCGGEDPLLTLSSYLNCLTRRTPRTTGELVSYFHNFGMELYDFALDSLSQLDSSLTKSHPDCPDWDHLGDSDLQAVRGICGSESLISKHNSSHDKDHPNTLSTLVGCGSDADSCHPHCSPITYRAYALYSQSFAHTYLSWTVYLPDRLHESLQKLYYDLLKHKCSSDKFFHSCSTALPLLYLHGFTPPEVGSQVSLKCSDVIAKLKEIVNGKPIASLMTAMDNFLYTVREPFIFTLVALWSLAFLLFTNTMLYRLDVLRIRSHLIRTKASHRIDVKALLTKGRKMLSLYKDVDYFDEDTLSQFVVQ</sequence>
<keyword evidence="3" id="KW-0472">Membrane</keyword>
<proteinExistence type="predicted"/>
<gene>
    <name evidence="4" type="ORF">BBBOND_0200160</name>
</gene>
<feature type="coiled-coil region" evidence="1">
    <location>
        <begin position="898"/>
        <end position="925"/>
    </location>
</feature>
<dbReference type="EMBL" id="LK391708">
    <property type="protein sequence ID" value="CDR94859.1"/>
    <property type="molecule type" value="Genomic_DNA"/>
</dbReference>
<feature type="transmembrane region" description="Helical" evidence="3">
    <location>
        <begin position="1541"/>
        <end position="1562"/>
    </location>
</feature>
<evidence type="ECO:0000256" key="1">
    <source>
        <dbReference type="SAM" id="Coils"/>
    </source>
</evidence>
<keyword evidence="3" id="KW-1133">Transmembrane helix</keyword>
<feature type="compositionally biased region" description="Low complexity" evidence="2">
    <location>
        <begin position="547"/>
        <end position="570"/>
    </location>
</feature>
<feature type="compositionally biased region" description="Low complexity" evidence="2">
    <location>
        <begin position="582"/>
        <end position="594"/>
    </location>
</feature>
<dbReference type="RefSeq" id="XP_012767045.1">
    <property type="nucleotide sequence ID" value="XM_012911591.1"/>
</dbReference>
<keyword evidence="5" id="KW-1185">Reference proteome</keyword>
<feature type="compositionally biased region" description="Gly residues" evidence="2">
    <location>
        <begin position="445"/>
        <end position="458"/>
    </location>
</feature>
<dbReference type="VEuPathDB" id="PiroplasmaDB:BBBOND_0200160"/>
<accession>A0A061D7J7</accession>
<feature type="region of interest" description="Disordered" evidence="2">
    <location>
        <begin position="727"/>
        <end position="747"/>
    </location>
</feature>
<name>A0A061D7J7_BABBI</name>
<protein>
    <submittedName>
        <fullName evidence="4">Chitin_bind_4 domain containing protein</fullName>
    </submittedName>
</protein>
<organism evidence="4 5">
    <name type="scientific">Babesia bigemina</name>
    <dbReference type="NCBI Taxonomy" id="5866"/>
    <lineage>
        <taxon>Eukaryota</taxon>
        <taxon>Sar</taxon>
        <taxon>Alveolata</taxon>
        <taxon>Apicomplexa</taxon>
        <taxon>Aconoidasida</taxon>
        <taxon>Piroplasmida</taxon>
        <taxon>Babesiidae</taxon>
        <taxon>Babesia</taxon>
    </lineage>
</organism>
<evidence type="ECO:0000313" key="4">
    <source>
        <dbReference type="EMBL" id="CDR94859.1"/>
    </source>
</evidence>
<feature type="compositionally biased region" description="Polar residues" evidence="2">
    <location>
        <begin position="462"/>
        <end position="477"/>
    </location>
</feature>
<evidence type="ECO:0000313" key="5">
    <source>
        <dbReference type="Proteomes" id="UP000033188"/>
    </source>
</evidence>
<keyword evidence="1" id="KW-0175">Coiled coil</keyword>